<dbReference type="PANTHER" id="PTHR31236:SF27">
    <property type="entry name" value="BURP DOMAIN-CONTAINING PROTEIN 4"/>
    <property type="match status" value="1"/>
</dbReference>
<dbReference type="PROSITE" id="PS51257">
    <property type="entry name" value="PROKAR_LIPOPROTEIN"/>
    <property type="match status" value="1"/>
</dbReference>
<feature type="signal peptide" evidence="3">
    <location>
        <begin position="1"/>
        <end position="35"/>
    </location>
</feature>
<sequence length="439" mass="46258">MAEDFARRRRFSFRATSFLFVLLLASLSCCLHVLAFPGSEMKAAEASHRDIGLTKPAEDGEKQFADAAYPVKWPRTPTTVLASPMVPVQDQAAAVAGTRAPHQSDIHIQQGMLFLMRDLFPGTVLPEGTKLASRDVAGGMPPVPRFISKADAEAVCRSGTAHDGRGTGRPTGHVGPSRKIGSNGLAPIPLARDEREGAAASSLQGAAVFSLQGAAASSLQGAAVFSLQGAASGRRLSAAAGLLLVFFVAIATADVFGFQLARYINKEAKTAASPEKSLESTSNISLAAQEFSSVPYSHLETILGMFHILPGSKKASQVADTLRTCAELTSDLEPRACATSHEAVAPGGVARIGGAVVPCHPMPYPYRVFYCHRPSDAVAMRVELISAAGDVVDADAAAGALGLAGATVWDGRYFQLLNARRGEPICHYMPTAYVLWLVE</sequence>
<feature type="region of interest" description="Disordered" evidence="1">
    <location>
        <begin position="157"/>
        <end position="187"/>
    </location>
</feature>
<feature type="chain" id="PRO_5002347425" description="BURP domain-containing protein" evidence="3">
    <location>
        <begin position="36"/>
        <end position="439"/>
    </location>
</feature>
<dbReference type="SMART" id="SM01045">
    <property type="entry name" value="BURP"/>
    <property type="match status" value="1"/>
</dbReference>
<keyword evidence="2" id="KW-0472">Membrane</keyword>
<dbReference type="eggNOG" id="ENOG502S86J">
    <property type="taxonomic scope" value="Eukaryota"/>
</dbReference>
<dbReference type="STRING" id="77586.A0A0D9VGV0"/>
<dbReference type="Proteomes" id="UP000032180">
    <property type="component" value="Chromosome 2"/>
</dbReference>
<proteinExistence type="predicted"/>
<feature type="compositionally biased region" description="Basic and acidic residues" evidence="1">
    <location>
        <begin position="157"/>
        <end position="166"/>
    </location>
</feature>
<accession>A0A0D9VGV0</accession>
<dbReference type="Pfam" id="PF03181">
    <property type="entry name" value="BURP"/>
    <property type="match status" value="2"/>
</dbReference>
<evidence type="ECO:0000259" key="4">
    <source>
        <dbReference type="PROSITE" id="PS51277"/>
    </source>
</evidence>
<evidence type="ECO:0000313" key="6">
    <source>
        <dbReference type="Proteomes" id="UP000032180"/>
    </source>
</evidence>
<dbReference type="PANTHER" id="PTHR31236">
    <property type="entry name" value="BURP DOMAIN PROTEIN USPL1-LIKE"/>
    <property type="match status" value="1"/>
</dbReference>
<keyword evidence="6" id="KW-1185">Reference proteome</keyword>
<keyword evidence="2" id="KW-1133">Transmembrane helix</keyword>
<reference evidence="5" key="3">
    <citation type="submission" date="2015-04" db="UniProtKB">
        <authorList>
            <consortium name="EnsemblPlants"/>
        </authorList>
    </citation>
    <scope>IDENTIFICATION</scope>
</reference>
<dbReference type="HOGENOM" id="CLU_624643_0_0_1"/>
<feature type="transmembrane region" description="Helical" evidence="2">
    <location>
        <begin position="236"/>
        <end position="256"/>
    </location>
</feature>
<dbReference type="InterPro" id="IPR004873">
    <property type="entry name" value="BURP_dom"/>
</dbReference>
<dbReference type="InterPro" id="IPR044816">
    <property type="entry name" value="BURP"/>
</dbReference>
<evidence type="ECO:0000256" key="1">
    <source>
        <dbReference type="SAM" id="MobiDB-lite"/>
    </source>
</evidence>
<dbReference type="Gramene" id="LPERR02G15880.1">
    <property type="protein sequence ID" value="LPERR02G15880.1"/>
    <property type="gene ID" value="LPERR02G15880"/>
</dbReference>
<dbReference type="AlphaFoldDB" id="A0A0D9VGV0"/>
<reference evidence="6" key="2">
    <citation type="submission" date="2013-12" db="EMBL/GenBank/DDBJ databases">
        <authorList>
            <person name="Yu Y."/>
            <person name="Lee S."/>
            <person name="de Baynast K."/>
            <person name="Wissotski M."/>
            <person name="Liu L."/>
            <person name="Talag J."/>
            <person name="Goicoechea J."/>
            <person name="Angelova A."/>
            <person name="Jetty R."/>
            <person name="Kudrna D."/>
            <person name="Golser W."/>
            <person name="Rivera L."/>
            <person name="Zhang J."/>
            <person name="Wing R."/>
        </authorList>
    </citation>
    <scope>NUCLEOTIDE SEQUENCE</scope>
</reference>
<keyword evidence="3" id="KW-0732">Signal</keyword>
<evidence type="ECO:0000256" key="3">
    <source>
        <dbReference type="SAM" id="SignalP"/>
    </source>
</evidence>
<organism evidence="5 6">
    <name type="scientific">Leersia perrieri</name>
    <dbReference type="NCBI Taxonomy" id="77586"/>
    <lineage>
        <taxon>Eukaryota</taxon>
        <taxon>Viridiplantae</taxon>
        <taxon>Streptophyta</taxon>
        <taxon>Embryophyta</taxon>
        <taxon>Tracheophyta</taxon>
        <taxon>Spermatophyta</taxon>
        <taxon>Magnoliopsida</taxon>
        <taxon>Liliopsida</taxon>
        <taxon>Poales</taxon>
        <taxon>Poaceae</taxon>
        <taxon>BOP clade</taxon>
        <taxon>Oryzoideae</taxon>
        <taxon>Oryzeae</taxon>
        <taxon>Oryzinae</taxon>
        <taxon>Leersia</taxon>
    </lineage>
</organism>
<feature type="domain" description="BURP" evidence="4">
    <location>
        <begin position="113"/>
        <end position="439"/>
    </location>
</feature>
<evidence type="ECO:0000313" key="5">
    <source>
        <dbReference type="EnsemblPlants" id="LPERR02G15880.1"/>
    </source>
</evidence>
<evidence type="ECO:0000256" key="2">
    <source>
        <dbReference type="SAM" id="Phobius"/>
    </source>
</evidence>
<name>A0A0D9VGV0_9ORYZ</name>
<dbReference type="EnsemblPlants" id="LPERR02G15880.1">
    <property type="protein sequence ID" value="LPERR02G15880.1"/>
    <property type="gene ID" value="LPERR02G15880"/>
</dbReference>
<protein>
    <recommendedName>
        <fullName evidence="4">BURP domain-containing protein</fullName>
    </recommendedName>
</protein>
<reference evidence="5 6" key="1">
    <citation type="submission" date="2012-08" db="EMBL/GenBank/DDBJ databases">
        <title>Oryza genome evolution.</title>
        <authorList>
            <person name="Wing R.A."/>
        </authorList>
    </citation>
    <scope>NUCLEOTIDE SEQUENCE</scope>
</reference>
<dbReference type="PROSITE" id="PS51277">
    <property type="entry name" value="BURP"/>
    <property type="match status" value="1"/>
</dbReference>
<keyword evidence="2" id="KW-0812">Transmembrane</keyword>